<organism evidence="1 2">
    <name type="scientific">Brevundimonas diminuta 3F5N</name>
    <dbReference type="NCBI Taxonomy" id="1255603"/>
    <lineage>
        <taxon>Bacteria</taxon>
        <taxon>Pseudomonadati</taxon>
        <taxon>Pseudomonadota</taxon>
        <taxon>Alphaproteobacteria</taxon>
        <taxon>Caulobacterales</taxon>
        <taxon>Caulobacteraceae</taxon>
        <taxon>Brevundimonas</taxon>
    </lineage>
</organism>
<gene>
    <name evidence="1" type="ORF">FM111_07030</name>
</gene>
<name>A0A1R4FU89_BREDI</name>
<accession>A0A1R4FU89</accession>
<protein>
    <submittedName>
        <fullName evidence="1">Uncharacterized protein</fullName>
    </submittedName>
</protein>
<dbReference type="EMBL" id="FUIE01000037">
    <property type="protein sequence ID" value="SJM59403.1"/>
    <property type="molecule type" value="Genomic_DNA"/>
</dbReference>
<evidence type="ECO:0000313" key="1">
    <source>
        <dbReference type="EMBL" id="SJM59403.1"/>
    </source>
</evidence>
<proteinExistence type="predicted"/>
<reference evidence="1 2" key="1">
    <citation type="submission" date="2017-02" db="EMBL/GenBank/DDBJ databases">
        <authorList>
            <person name="Peterson S.W."/>
        </authorList>
    </citation>
    <scope>NUCLEOTIDE SEQUENCE [LARGE SCALE GENOMIC DNA]</scope>
    <source>
        <strain evidence="1 2">3F5N</strain>
    </source>
</reference>
<dbReference type="OrthoDB" id="7205485at2"/>
<evidence type="ECO:0000313" key="2">
    <source>
        <dbReference type="Proteomes" id="UP000195766"/>
    </source>
</evidence>
<dbReference type="AlphaFoldDB" id="A0A1R4FU89"/>
<dbReference type="RefSeq" id="WP_087140279.1">
    <property type="nucleotide sequence ID" value="NZ_FUIE01000037.1"/>
</dbReference>
<dbReference type="Proteomes" id="UP000195766">
    <property type="component" value="Unassembled WGS sequence"/>
</dbReference>
<sequence length="143" mass="15321">MLIAAMTAALTLTAAPADERGAQWVTHDVSGEGAVASFLNWNFTGVITRAHCAGGQVTFQYFYDFPGSPAPGQRALTLTVDGADYRLTPSVDEMDRQVYTLSPEGKAALKQARNVDLDAPNEADEPWYLGQSAALVNLARRCG</sequence>